<dbReference type="InterPro" id="IPR053243">
    <property type="entry name" value="SJ_maturation_regulator"/>
</dbReference>
<evidence type="ECO:0000259" key="6">
    <source>
        <dbReference type="PROSITE" id="PS50287"/>
    </source>
</evidence>
<reference evidence="7 8" key="1">
    <citation type="submission" date="2017-03" db="EMBL/GenBank/DDBJ databases">
        <title>Genome Survey of Euroglyphus maynei.</title>
        <authorList>
            <person name="Arlian L.G."/>
            <person name="Morgan M.S."/>
            <person name="Rider S.D."/>
        </authorList>
    </citation>
    <scope>NUCLEOTIDE SEQUENCE [LARGE SCALE GENOMIC DNA]</scope>
    <source>
        <strain evidence="7">Arlian Lab</strain>
        <tissue evidence="7">Whole body</tissue>
    </source>
</reference>
<evidence type="ECO:0000256" key="5">
    <source>
        <dbReference type="PROSITE-ProRule" id="PRU00196"/>
    </source>
</evidence>
<evidence type="ECO:0000256" key="3">
    <source>
        <dbReference type="ARBA" id="ARBA00023157"/>
    </source>
</evidence>
<dbReference type="InterPro" id="IPR036772">
    <property type="entry name" value="SRCR-like_dom_sf"/>
</dbReference>
<dbReference type="EMBL" id="MUJZ01055786">
    <property type="protein sequence ID" value="OTF72527.1"/>
    <property type="molecule type" value="Genomic_DNA"/>
</dbReference>
<dbReference type="GO" id="GO:0045217">
    <property type="term" value="P:cell-cell junction maintenance"/>
    <property type="evidence" value="ECO:0007669"/>
    <property type="project" value="TreeGrafter"/>
</dbReference>
<comment type="caution">
    <text evidence="5">Lacks conserved residue(s) required for the propagation of feature annotation.</text>
</comment>
<dbReference type="AlphaFoldDB" id="A0A1Y3AX05"/>
<dbReference type="PANTHER" id="PTHR47653:SF1">
    <property type="entry name" value="DELETED IN MALIGNANT BRAIN TUMORS 1 PROTEIN"/>
    <property type="match status" value="1"/>
</dbReference>
<feature type="non-terminal residue" evidence="7">
    <location>
        <position position="119"/>
    </location>
</feature>
<evidence type="ECO:0000256" key="4">
    <source>
        <dbReference type="ARBA" id="ARBA00023180"/>
    </source>
</evidence>
<dbReference type="PANTHER" id="PTHR47653">
    <property type="entry name" value="PROTEIN BARK BEETLE"/>
    <property type="match status" value="1"/>
</dbReference>
<name>A0A1Y3AX05_EURMA</name>
<dbReference type="SUPFAM" id="SSF56487">
    <property type="entry name" value="SRCR-like"/>
    <property type="match status" value="1"/>
</dbReference>
<dbReference type="Proteomes" id="UP000194236">
    <property type="component" value="Unassembled WGS sequence"/>
</dbReference>
<dbReference type="PRINTS" id="PR00258">
    <property type="entry name" value="SPERACTRCPTR"/>
</dbReference>
<keyword evidence="4" id="KW-0325">Glycoprotein</keyword>
<feature type="domain" description="SRCR" evidence="6">
    <location>
        <begin position="18"/>
        <end position="119"/>
    </location>
</feature>
<proteinExistence type="predicted"/>
<accession>A0A1Y3AX05</accession>
<protein>
    <recommendedName>
        <fullName evidence="6">SRCR domain-containing protein</fullName>
    </recommendedName>
</protein>
<dbReference type="Gene3D" id="3.10.250.10">
    <property type="entry name" value="SRCR-like domain"/>
    <property type="match status" value="1"/>
</dbReference>
<organism evidence="7 8">
    <name type="scientific">Euroglyphus maynei</name>
    <name type="common">Mayne's house dust mite</name>
    <dbReference type="NCBI Taxonomy" id="6958"/>
    <lineage>
        <taxon>Eukaryota</taxon>
        <taxon>Metazoa</taxon>
        <taxon>Ecdysozoa</taxon>
        <taxon>Arthropoda</taxon>
        <taxon>Chelicerata</taxon>
        <taxon>Arachnida</taxon>
        <taxon>Acari</taxon>
        <taxon>Acariformes</taxon>
        <taxon>Sarcoptiformes</taxon>
        <taxon>Astigmata</taxon>
        <taxon>Psoroptidia</taxon>
        <taxon>Analgoidea</taxon>
        <taxon>Pyroglyphidae</taxon>
        <taxon>Pyroglyphinae</taxon>
        <taxon>Euroglyphus</taxon>
    </lineage>
</organism>
<comment type="caution">
    <text evidence="7">The sequence shown here is derived from an EMBL/GenBank/DDBJ whole genome shotgun (WGS) entry which is preliminary data.</text>
</comment>
<evidence type="ECO:0000256" key="1">
    <source>
        <dbReference type="ARBA" id="ARBA00022729"/>
    </source>
</evidence>
<keyword evidence="3 5" id="KW-1015">Disulfide bond</keyword>
<keyword evidence="1" id="KW-0732">Signal</keyword>
<dbReference type="InterPro" id="IPR001190">
    <property type="entry name" value="SRCR"/>
</dbReference>
<evidence type="ECO:0000313" key="7">
    <source>
        <dbReference type="EMBL" id="OTF72527.1"/>
    </source>
</evidence>
<dbReference type="Pfam" id="PF00530">
    <property type="entry name" value="SRCR"/>
    <property type="match status" value="1"/>
</dbReference>
<sequence>MINVENNNNHQKSLWPNIRLVDGQSVEQGRLQLKYKGNWHSVCTNSRNWTKNDVEVVCHQLGFTGGHWFRWFTRNNDSRQFMLENPGCYGKEPTVQNCQNWPQRRIGSGVCDFHQDIGI</sequence>
<dbReference type="SMART" id="SM00202">
    <property type="entry name" value="SR"/>
    <property type="match status" value="1"/>
</dbReference>
<dbReference type="PROSITE" id="PS50287">
    <property type="entry name" value="SRCR_2"/>
    <property type="match status" value="1"/>
</dbReference>
<dbReference type="GO" id="GO:0016020">
    <property type="term" value="C:membrane"/>
    <property type="evidence" value="ECO:0007669"/>
    <property type="project" value="InterPro"/>
</dbReference>
<dbReference type="OrthoDB" id="6515149at2759"/>
<keyword evidence="2" id="KW-0677">Repeat</keyword>
<evidence type="ECO:0000313" key="8">
    <source>
        <dbReference type="Proteomes" id="UP000194236"/>
    </source>
</evidence>
<feature type="disulfide bond" evidence="5">
    <location>
        <begin position="88"/>
        <end position="98"/>
    </location>
</feature>
<keyword evidence="8" id="KW-1185">Reference proteome</keyword>
<evidence type="ECO:0000256" key="2">
    <source>
        <dbReference type="ARBA" id="ARBA00022737"/>
    </source>
</evidence>
<gene>
    <name evidence="7" type="ORF">BLA29_011094</name>
</gene>